<feature type="transmembrane region" description="Helical" evidence="8">
    <location>
        <begin position="166"/>
        <end position="189"/>
    </location>
</feature>
<protein>
    <submittedName>
        <fullName evidence="9">Uncharacterized protein</fullName>
    </submittedName>
</protein>
<keyword evidence="3 8" id="KW-0812">Transmembrane</keyword>
<keyword evidence="5 8" id="KW-0472">Membrane</keyword>
<dbReference type="OMA" id="QLERICY"/>
<name>N1QLJ2_SPHMS</name>
<dbReference type="HOGENOM" id="CLU_016542_1_0_1"/>
<dbReference type="Proteomes" id="UP000016931">
    <property type="component" value="Unassembled WGS sequence"/>
</dbReference>
<keyword evidence="4 8" id="KW-1133">Transmembrane helix</keyword>
<dbReference type="Pfam" id="PF04791">
    <property type="entry name" value="LMBR1"/>
    <property type="match status" value="1"/>
</dbReference>
<evidence type="ECO:0000256" key="2">
    <source>
        <dbReference type="ARBA" id="ARBA00010487"/>
    </source>
</evidence>
<feature type="transmembrane region" description="Helical" evidence="8">
    <location>
        <begin position="496"/>
        <end position="516"/>
    </location>
</feature>
<evidence type="ECO:0000313" key="9">
    <source>
        <dbReference type="EMBL" id="EMF16538.1"/>
    </source>
</evidence>
<evidence type="ECO:0000256" key="6">
    <source>
        <dbReference type="SAM" id="Coils"/>
    </source>
</evidence>
<dbReference type="EMBL" id="KB456260">
    <property type="protein sequence ID" value="EMF16538.1"/>
    <property type="molecule type" value="Genomic_DNA"/>
</dbReference>
<keyword evidence="10" id="KW-1185">Reference proteome</keyword>
<dbReference type="AlphaFoldDB" id="N1QLJ2"/>
<organism evidence="9 10">
    <name type="scientific">Sphaerulina musiva (strain SO2202)</name>
    <name type="common">Poplar stem canker fungus</name>
    <name type="synonym">Septoria musiva</name>
    <dbReference type="NCBI Taxonomy" id="692275"/>
    <lineage>
        <taxon>Eukaryota</taxon>
        <taxon>Fungi</taxon>
        <taxon>Dikarya</taxon>
        <taxon>Ascomycota</taxon>
        <taxon>Pezizomycotina</taxon>
        <taxon>Dothideomycetes</taxon>
        <taxon>Dothideomycetidae</taxon>
        <taxon>Mycosphaerellales</taxon>
        <taxon>Mycosphaerellaceae</taxon>
        <taxon>Sphaerulina</taxon>
    </lineage>
</organism>
<evidence type="ECO:0000256" key="8">
    <source>
        <dbReference type="SAM" id="Phobius"/>
    </source>
</evidence>
<dbReference type="OrthoDB" id="203099at2759"/>
<dbReference type="InterPro" id="IPR051584">
    <property type="entry name" value="GPCR-associated_LMBR1"/>
</dbReference>
<dbReference type="GO" id="GO:0016020">
    <property type="term" value="C:membrane"/>
    <property type="evidence" value="ECO:0007669"/>
    <property type="project" value="UniProtKB-SubCell"/>
</dbReference>
<feature type="transmembrane region" description="Helical" evidence="8">
    <location>
        <begin position="134"/>
        <end position="154"/>
    </location>
</feature>
<comment type="subcellular location">
    <subcellularLocation>
        <location evidence="1">Membrane</location>
        <topology evidence="1">Multi-pass membrane protein</topology>
    </subcellularLocation>
</comment>
<gene>
    <name evidence="9" type="ORF">SEPMUDRAFT_75817</name>
</gene>
<evidence type="ECO:0000256" key="3">
    <source>
        <dbReference type="ARBA" id="ARBA00022692"/>
    </source>
</evidence>
<evidence type="ECO:0000256" key="1">
    <source>
        <dbReference type="ARBA" id="ARBA00004141"/>
    </source>
</evidence>
<feature type="coiled-coil region" evidence="6">
    <location>
        <begin position="211"/>
        <end position="238"/>
    </location>
</feature>
<sequence>MTITTAATAATAAASSSTGSNIFAGTALLVVALACILAIRHYLPLRHTPQWLLLPVFLALFLPCSIVLLVPIDCAETHTSTALWLPERATLVAWRIAYWLTFVLTWFILPLLGEYCDSGFRDTRQRMVDSVRSNLRYQIIVLSTGLLGLVYFIFENGFHVASIKGLLMALAYTWGLILAIGLMGHGLVAMPRRLFRNAKVTSRLRFLHTQAPKIKDKLDDAEEVLERLECTVAQLGKHKSGASREQQEWIDELASVPDARSGVAATMQATNASIPAVITDRYLADLTRKVKRARHRKARFVDEWNHLVQRACDTQAIVDSATTKELKFASGGSGKSLVLLTPTMRYHLHMNVVPALRIALAAVLALASVLIVWSEIIKAFAPQLSVIGLTVVHHPHSKSGWTVNIGGQLMAALWLLYMDASALYAITDVKIWGNRALVKRQTYAESACWYSMQVAKLTVPLSYNFVTMLPPTVFEKTMFFQFLGKLLDITPLGQGFSRFFPCFLLLPVLATFFNVYGKTKNMFGFGVLEDESEENPSGFGTGGWREGKALVDRELQSRGADSSLLGLMTRGASLDLEQQASNTSSSAAADAGAGRSARIAQRQGEGGGRERPVAFRDDNTREANRQFNAITNQREEEEDDSARHFYQDFGERLQNTFTSVETPEFMKKIGSAFKTPQWMQDNEASGSVLSKWFGGRPEDGRVRL</sequence>
<reference evidence="9 10" key="1">
    <citation type="journal article" date="2012" name="PLoS Pathog.">
        <title>Diverse lifestyles and strategies of plant pathogenesis encoded in the genomes of eighteen Dothideomycetes fungi.</title>
        <authorList>
            <person name="Ohm R.A."/>
            <person name="Feau N."/>
            <person name="Henrissat B."/>
            <person name="Schoch C.L."/>
            <person name="Horwitz B.A."/>
            <person name="Barry K.W."/>
            <person name="Condon B.J."/>
            <person name="Copeland A.C."/>
            <person name="Dhillon B."/>
            <person name="Glaser F."/>
            <person name="Hesse C.N."/>
            <person name="Kosti I."/>
            <person name="LaButti K."/>
            <person name="Lindquist E.A."/>
            <person name="Lucas S."/>
            <person name="Salamov A.A."/>
            <person name="Bradshaw R.E."/>
            <person name="Ciuffetti L."/>
            <person name="Hamelin R.C."/>
            <person name="Kema G.H.J."/>
            <person name="Lawrence C."/>
            <person name="Scott J.A."/>
            <person name="Spatafora J.W."/>
            <person name="Turgeon B.G."/>
            <person name="de Wit P.J.G.M."/>
            <person name="Zhong S."/>
            <person name="Goodwin S.B."/>
            <person name="Grigoriev I.V."/>
        </authorList>
    </citation>
    <scope>NUCLEOTIDE SEQUENCE [LARGE SCALE GENOMIC DNA]</scope>
    <source>
        <strain evidence="9 10">SO2202</strain>
    </source>
</reference>
<dbReference type="InterPro" id="IPR006876">
    <property type="entry name" value="LMBR1-like_membr_prot"/>
</dbReference>
<feature type="region of interest" description="Disordered" evidence="7">
    <location>
        <begin position="577"/>
        <end position="623"/>
    </location>
</feature>
<evidence type="ECO:0000256" key="5">
    <source>
        <dbReference type="ARBA" id="ARBA00023136"/>
    </source>
</evidence>
<feature type="transmembrane region" description="Helical" evidence="8">
    <location>
        <begin position="354"/>
        <end position="373"/>
    </location>
</feature>
<dbReference type="RefSeq" id="XP_016764659.1">
    <property type="nucleotide sequence ID" value="XM_016910116.1"/>
</dbReference>
<keyword evidence="6" id="KW-0175">Coiled coil</keyword>
<dbReference type="PANTHER" id="PTHR21355:SF0">
    <property type="entry name" value="G-PROTEIN COUPLED RECEPTOR-ASSOCIATED PROTEIN LMBRD2"/>
    <property type="match status" value="1"/>
</dbReference>
<feature type="transmembrane region" description="Helical" evidence="8">
    <location>
        <begin position="51"/>
        <end position="72"/>
    </location>
</feature>
<feature type="compositionally biased region" description="Basic and acidic residues" evidence="7">
    <location>
        <begin position="607"/>
        <end position="623"/>
    </location>
</feature>
<comment type="similarity">
    <text evidence="2">Belongs to the LIMR family.</text>
</comment>
<evidence type="ECO:0000256" key="7">
    <source>
        <dbReference type="SAM" id="MobiDB-lite"/>
    </source>
</evidence>
<dbReference type="GeneID" id="27907253"/>
<feature type="transmembrane region" description="Helical" evidence="8">
    <location>
        <begin position="447"/>
        <end position="466"/>
    </location>
</feature>
<feature type="transmembrane region" description="Helical" evidence="8">
    <location>
        <begin position="22"/>
        <end position="39"/>
    </location>
</feature>
<evidence type="ECO:0000256" key="4">
    <source>
        <dbReference type="ARBA" id="ARBA00022989"/>
    </source>
</evidence>
<evidence type="ECO:0000313" key="10">
    <source>
        <dbReference type="Proteomes" id="UP000016931"/>
    </source>
</evidence>
<dbReference type="PANTHER" id="PTHR21355">
    <property type="entry name" value="G-PROTEIN COUPLED RECEPTOR-ASSOCIATED PROTEIN LMBRD2"/>
    <property type="match status" value="1"/>
</dbReference>
<feature type="transmembrane region" description="Helical" evidence="8">
    <location>
        <begin position="92"/>
        <end position="113"/>
    </location>
</feature>
<feature type="compositionally biased region" description="Low complexity" evidence="7">
    <location>
        <begin position="580"/>
        <end position="603"/>
    </location>
</feature>
<dbReference type="eggNOG" id="KOG2296">
    <property type="taxonomic scope" value="Eukaryota"/>
</dbReference>
<proteinExistence type="inferred from homology"/>
<feature type="transmembrane region" description="Helical" evidence="8">
    <location>
        <begin position="405"/>
        <end position="426"/>
    </location>
</feature>
<accession>N1QLJ2</accession>
<dbReference type="STRING" id="692275.N1QLJ2"/>